<evidence type="ECO:0000256" key="1">
    <source>
        <dbReference type="ARBA" id="ARBA00023157"/>
    </source>
</evidence>
<keyword evidence="1" id="KW-1015">Disulfide bond</keyword>
<dbReference type="Gene3D" id="4.10.400.10">
    <property type="entry name" value="Low-density Lipoprotein Receptor"/>
    <property type="match status" value="1"/>
</dbReference>
<comment type="caution">
    <text evidence="4">The sequence shown here is derived from an EMBL/GenBank/DDBJ whole genome shotgun (WGS) entry which is preliminary data.</text>
</comment>
<reference evidence="4 5" key="1">
    <citation type="submission" date="2024-04" db="EMBL/GenBank/DDBJ databases">
        <authorList>
            <person name="Rising A."/>
            <person name="Reimegard J."/>
            <person name="Sonavane S."/>
            <person name="Akerstrom W."/>
            <person name="Nylinder S."/>
            <person name="Hedman E."/>
            <person name="Kallberg Y."/>
        </authorList>
    </citation>
    <scope>NUCLEOTIDE SEQUENCE [LARGE SCALE GENOMIC DNA]</scope>
</reference>
<gene>
    <name evidence="4" type="ORF">LARSCL_LOCUS11972</name>
</gene>
<keyword evidence="3" id="KW-0472">Membrane</keyword>
<evidence type="ECO:0000256" key="2">
    <source>
        <dbReference type="PROSITE-ProRule" id="PRU00124"/>
    </source>
</evidence>
<keyword evidence="3" id="KW-0812">Transmembrane</keyword>
<feature type="transmembrane region" description="Helical" evidence="3">
    <location>
        <begin position="57"/>
        <end position="77"/>
    </location>
</feature>
<dbReference type="Pfam" id="PF00057">
    <property type="entry name" value="Ldl_recept_a"/>
    <property type="match status" value="1"/>
</dbReference>
<dbReference type="InterPro" id="IPR002172">
    <property type="entry name" value="LDrepeatLR_classA_rpt"/>
</dbReference>
<protein>
    <submittedName>
        <fullName evidence="4">Uncharacterized protein</fullName>
    </submittedName>
</protein>
<comment type="caution">
    <text evidence="2">Lacks conserved residue(s) required for the propagation of feature annotation.</text>
</comment>
<keyword evidence="3" id="KW-1133">Transmembrane helix</keyword>
<dbReference type="Proteomes" id="UP001497382">
    <property type="component" value="Unassembled WGS sequence"/>
</dbReference>
<dbReference type="SUPFAM" id="SSF57424">
    <property type="entry name" value="LDL receptor-like module"/>
    <property type="match status" value="1"/>
</dbReference>
<organism evidence="4 5">
    <name type="scientific">Larinioides sclopetarius</name>
    <dbReference type="NCBI Taxonomy" id="280406"/>
    <lineage>
        <taxon>Eukaryota</taxon>
        <taxon>Metazoa</taxon>
        <taxon>Ecdysozoa</taxon>
        <taxon>Arthropoda</taxon>
        <taxon>Chelicerata</taxon>
        <taxon>Arachnida</taxon>
        <taxon>Araneae</taxon>
        <taxon>Araneomorphae</taxon>
        <taxon>Entelegynae</taxon>
        <taxon>Araneoidea</taxon>
        <taxon>Araneidae</taxon>
        <taxon>Larinioides</taxon>
    </lineage>
</organism>
<accession>A0AAV2AEV0</accession>
<dbReference type="AlphaFoldDB" id="A0AAV2AEV0"/>
<evidence type="ECO:0000313" key="4">
    <source>
        <dbReference type="EMBL" id="CAL1282212.1"/>
    </source>
</evidence>
<dbReference type="PROSITE" id="PS50068">
    <property type="entry name" value="LDLRA_2"/>
    <property type="match status" value="1"/>
</dbReference>
<sequence length="256" mass="27844">MSLMICAVKKILCKNSYKCIRTFLLCDSKDDCLDGSDESRPAPPHGMPVSVLSKRSIILIIVIVAALEILILVFYIAMKTIRAEMLPPKPYNGTVSSINAGNHTGLAVSSFQSSSRAMSGIGMSVPPSASSMYGRNYLKGASSSSSSRTYPLETLNPPPSPVTVRSQCFQGHCSFGPLGSYKHYRSRNKPPPPTPCSTDDSEACSSYYYGSGLELRCDSDPFIHPPIPRSPYLSEENYEFLRCCSKPPSPVPLTDP</sequence>
<dbReference type="InterPro" id="IPR036055">
    <property type="entry name" value="LDL_receptor-like_sf"/>
</dbReference>
<evidence type="ECO:0000313" key="5">
    <source>
        <dbReference type="Proteomes" id="UP001497382"/>
    </source>
</evidence>
<dbReference type="EMBL" id="CAXIEN010000153">
    <property type="protein sequence ID" value="CAL1282212.1"/>
    <property type="molecule type" value="Genomic_DNA"/>
</dbReference>
<proteinExistence type="predicted"/>
<keyword evidence="5" id="KW-1185">Reference proteome</keyword>
<evidence type="ECO:0000256" key="3">
    <source>
        <dbReference type="SAM" id="Phobius"/>
    </source>
</evidence>
<dbReference type="SMART" id="SM00192">
    <property type="entry name" value="LDLa"/>
    <property type="match status" value="1"/>
</dbReference>
<name>A0AAV2AEV0_9ARAC</name>
<dbReference type="CDD" id="cd00112">
    <property type="entry name" value="LDLa"/>
    <property type="match status" value="1"/>
</dbReference>